<evidence type="ECO:0000256" key="6">
    <source>
        <dbReference type="ARBA" id="ARBA00022723"/>
    </source>
</evidence>
<keyword evidence="9" id="KW-0805">Transcription regulation</keyword>
<comment type="similarity">
    <text evidence="3">Belongs to the CNOT2/3/5 family.</text>
</comment>
<evidence type="ECO:0000256" key="1">
    <source>
        <dbReference type="ARBA" id="ARBA00004123"/>
    </source>
</evidence>
<sequence>MTVAAARKQQKEVDVVLKKVEDGIEEFDYIFEQAASACCGNQKEKQLERARLGEELKKAINKLQRLRIQIREWIQQADFKGSLKDKLEEARKRIESDMTRFKEFERDLKTKAFSSNALAKDDVLDLEEEEKMRYQEWLSMTIDTLNTQRDEFEADLEILSNKKALSSSEKDSMSTLREEQDRHSWHIGKLELLLRALDNEALDMSDLALLRDSVDYYLESHSEPGFMMDEGLYDGFDLQEFEEKAMKPQATEEAVSEAGKESAATPVAAGKAEEPALAKAKAKEKAKEKDKKKDKKKDEKTPKTQTPNGAAVGAAVVGGKVVAVSKVLGKDAVQQVSGPEAKVVEAKKVIRSIVDDLAEDEAKVQADQLLGDAEEFICKICQVHVVGCSPKLTNCSHLFCGDCLAQWFAQHPESQTWAQRARSAGPERVVPCPVCKQPLNEKKDLYPVCGATSRSENLLLWRMLSSLKIVCMNSSQLRPKDGRCDWVGEYGQYQKHAKACSNLPMAEYGEESREAAPEPVVVRPQLSLPPARPDVLPIGESVAPPVAPVAPAAPTSHPIVTQAQAPLVLARPQETLASTPVGAAPRPVP</sequence>
<dbReference type="EMBL" id="CAJNNV010017651">
    <property type="protein sequence ID" value="CAE8605310.1"/>
    <property type="molecule type" value="Genomic_DNA"/>
</dbReference>
<dbReference type="PROSITE" id="PS00518">
    <property type="entry name" value="ZF_RING_1"/>
    <property type="match status" value="1"/>
</dbReference>
<keyword evidence="8" id="KW-0862">Zinc</keyword>
<evidence type="ECO:0000256" key="7">
    <source>
        <dbReference type="ARBA" id="ARBA00022771"/>
    </source>
</evidence>
<accession>A0A813ETJ8</accession>
<name>A0A813ETJ8_POLGL</name>
<proteinExistence type="inferred from homology"/>
<evidence type="ECO:0000256" key="14">
    <source>
        <dbReference type="SAM" id="MobiDB-lite"/>
    </source>
</evidence>
<gene>
    <name evidence="16" type="ORF">PGLA1383_LOCUS23428</name>
</gene>
<keyword evidence="10" id="KW-0804">Transcription</keyword>
<dbReference type="PANTHER" id="PTHR23326">
    <property type="entry name" value="CCR4 NOT-RELATED"/>
    <property type="match status" value="1"/>
</dbReference>
<evidence type="ECO:0000256" key="9">
    <source>
        <dbReference type="ARBA" id="ARBA00023015"/>
    </source>
</evidence>
<evidence type="ECO:0000256" key="13">
    <source>
        <dbReference type="SAM" id="Coils"/>
    </source>
</evidence>
<keyword evidence="5" id="KW-0678">Repressor</keyword>
<feature type="coiled-coil region" evidence="13">
    <location>
        <begin position="42"/>
        <end position="107"/>
    </location>
</feature>
<keyword evidence="17" id="KW-1185">Reference proteome</keyword>
<evidence type="ECO:0000256" key="3">
    <source>
        <dbReference type="ARBA" id="ARBA00007682"/>
    </source>
</evidence>
<evidence type="ECO:0000256" key="10">
    <source>
        <dbReference type="ARBA" id="ARBA00023163"/>
    </source>
</evidence>
<evidence type="ECO:0000256" key="8">
    <source>
        <dbReference type="ARBA" id="ARBA00022833"/>
    </source>
</evidence>
<dbReference type="OrthoDB" id="293823at2759"/>
<dbReference type="GO" id="GO:0005634">
    <property type="term" value="C:nucleus"/>
    <property type="evidence" value="ECO:0007669"/>
    <property type="project" value="UniProtKB-SubCell"/>
</dbReference>
<dbReference type="InterPro" id="IPR040168">
    <property type="entry name" value="Not2/3/5"/>
</dbReference>
<evidence type="ECO:0000256" key="5">
    <source>
        <dbReference type="ARBA" id="ARBA00022491"/>
    </source>
</evidence>
<dbReference type="Pfam" id="PF04065">
    <property type="entry name" value="Not3"/>
    <property type="match status" value="1"/>
</dbReference>
<dbReference type="Proteomes" id="UP000654075">
    <property type="component" value="Unassembled WGS sequence"/>
</dbReference>
<keyword evidence="6" id="KW-0479">Metal-binding</keyword>
<evidence type="ECO:0000256" key="12">
    <source>
        <dbReference type="PROSITE-ProRule" id="PRU00175"/>
    </source>
</evidence>
<evidence type="ECO:0000259" key="15">
    <source>
        <dbReference type="PROSITE" id="PS50089"/>
    </source>
</evidence>
<comment type="caution">
    <text evidence="16">The sequence shown here is derived from an EMBL/GenBank/DDBJ whole genome shotgun (WGS) entry which is preliminary data.</text>
</comment>
<dbReference type="OMA" id="QKHIDIC"/>
<organism evidence="16 17">
    <name type="scientific">Polarella glacialis</name>
    <name type="common">Dinoflagellate</name>
    <dbReference type="NCBI Taxonomy" id="89957"/>
    <lineage>
        <taxon>Eukaryota</taxon>
        <taxon>Sar</taxon>
        <taxon>Alveolata</taxon>
        <taxon>Dinophyceae</taxon>
        <taxon>Suessiales</taxon>
        <taxon>Suessiaceae</taxon>
        <taxon>Polarella</taxon>
    </lineage>
</organism>
<evidence type="ECO:0000256" key="2">
    <source>
        <dbReference type="ARBA" id="ARBA00004496"/>
    </source>
</evidence>
<feature type="compositionally biased region" description="Basic and acidic residues" evidence="14">
    <location>
        <begin position="271"/>
        <end position="302"/>
    </location>
</feature>
<dbReference type="AlphaFoldDB" id="A0A813ETJ8"/>
<dbReference type="GO" id="GO:0006355">
    <property type="term" value="P:regulation of DNA-templated transcription"/>
    <property type="evidence" value="ECO:0007669"/>
    <property type="project" value="InterPro"/>
</dbReference>
<dbReference type="Gene3D" id="3.30.40.10">
    <property type="entry name" value="Zinc/RING finger domain, C3HC4 (zinc finger)"/>
    <property type="match status" value="1"/>
</dbReference>
<dbReference type="SUPFAM" id="SSF57850">
    <property type="entry name" value="RING/U-box"/>
    <property type="match status" value="1"/>
</dbReference>
<keyword evidence="11" id="KW-0539">Nucleus</keyword>
<dbReference type="InterPro" id="IPR017907">
    <property type="entry name" value="Znf_RING_CS"/>
</dbReference>
<feature type="domain" description="RING-type" evidence="15">
    <location>
        <begin position="378"/>
        <end position="436"/>
    </location>
</feature>
<feature type="region of interest" description="Disordered" evidence="14">
    <location>
        <begin position="245"/>
        <end position="310"/>
    </location>
</feature>
<evidence type="ECO:0000313" key="16">
    <source>
        <dbReference type="EMBL" id="CAE8605310.1"/>
    </source>
</evidence>
<dbReference type="GO" id="GO:0030015">
    <property type="term" value="C:CCR4-NOT core complex"/>
    <property type="evidence" value="ECO:0007669"/>
    <property type="project" value="InterPro"/>
</dbReference>
<dbReference type="InterPro" id="IPR013083">
    <property type="entry name" value="Znf_RING/FYVE/PHD"/>
</dbReference>
<feature type="non-terminal residue" evidence="16">
    <location>
        <position position="1"/>
    </location>
</feature>
<dbReference type="PROSITE" id="PS50089">
    <property type="entry name" value="ZF_RING_2"/>
    <property type="match status" value="1"/>
</dbReference>
<evidence type="ECO:0000256" key="4">
    <source>
        <dbReference type="ARBA" id="ARBA00022490"/>
    </source>
</evidence>
<protein>
    <recommendedName>
        <fullName evidence="15">RING-type domain-containing protein</fullName>
    </recommendedName>
</protein>
<dbReference type="SMART" id="SM00184">
    <property type="entry name" value="RING"/>
    <property type="match status" value="1"/>
</dbReference>
<keyword evidence="13" id="KW-0175">Coiled coil</keyword>
<keyword evidence="4" id="KW-0963">Cytoplasm</keyword>
<dbReference type="GO" id="GO:0008270">
    <property type="term" value="F:zinc ion binding"/>
    <property type="evidence" value="ECO:0007669"/>
    <property type="project" value="UniProtKB-KW"/>
</dbReference>
<evidence type="ECO:0000313" key="17">
    <source>
        <dbReference type="Proteomes" id="UP000654075"/>
    </source>
</evidence>
<comment type="subcellular location">
    <subcellularLocation>
        <location evidence="2">Cytoplasm</location>
    </subcellularLocation>
    <subcellularLocation>
        <location evidence="1">Nucleus</location>
    </subcellularLocation>
</comment>
<evidence type="ECO:0000256" key="11">
    <source>
        <dbReference type="ARBA" id="ARBA00023242"/>
    </source>
</evidence>
<dbReference type="InterPro" id="IPR007207">
    <property type="entry name" value="Not_N"/>
</dbReference>
<reference evidence="16" key="1">
    <citation type="submission" date="2021-02" db="EMBL/GenBank/DDBJ databases">
        <authorList>
            <person name="Dougan E. K."/>
            <person name="Rhodes N."/>
            <person name="Thang M."/>
            <person name="Chan C."/>
        </authorList>
    </citation>
    <scope>NUCLEOTIDE SEQUENCE</scope>
</reference>
<dbReference type="GO" id="GO:0005737">
    <property type="term" value="C:cytoplasm"/>
    <property type="evidence" value="ECO:0007669"/>
    <property type="project" value="UniProtKB-SubCell"/>
</dbReference>
<keyword evidence="7 12" id="KW-0863">Zinc-finger</keyword>
<dbReference type="InterPro" id="IPR001841">
    <property type="entry name" value="Znf_RING"/>
</dbReference>